<sequence>MVEHLWIRIAELRQEAAIEEWEQKHPISTRWLRRLRWLRIRSLLFAIWLSNTQMALSLLGSLEKFRQQVCALMLRCYLVVTRFIGVRPARASVERLRTRELLAELQARGLANNTCVEREDLLDELCGRPEQGKALMAQSSGLPVGIAGDPIGACDTFNDIV</sequence>
<proteinExistence type="predicted"/>
<evidence type="ECO:0000313" key="1">
    <source>
        <dbReference type="EMBL" id="CAE0118566.1"/>
    </source>
</evidence>
<dbReference type="AlphaFoldDB" id="A0A7S3AZZ2"/>
<dbReference type="EMBL" id="HBHX01034772">
    <property type="protein sequence ID" value="CAE0118566.1"/>
    <property type="molecule type" value="Transcribed_RNA"/>
</dbReference>
<accession>A0A7S3AZZ2</accession>
<reference evidence="1" key="1">
    <citation type="submission" date="2021-01" db="EMBL/GenBank/DDBJ databases">
        <authorList>
            <person name="Corre E."/>
            <person name="Pelletier E."/>
            <person name="Niang G."/>
            <person name="Scheremetjew M."/>
            <person name="Finn R."/>
            <person name="Kale V."/>
            <person name="Holt S."/>
            <person name="Cochrane G."/>
            <person name="Meng A."/>
            <person name="Brown T."/>
            <person name="Cohen L."/>
        </authorList>
    </citation>
    <scope>NUCLEOTIDE SEQUENCE</scope>
    <source>
        <strain evidence="1">CCMP281</strain>
    </source>
</reference>
<protein>
    <submittedName>
        <fullName evidence="1">Uncharacterized protein</fullName>
    </submittedName>
</protein>
<organism evidence="1">
    <name type="scientific">Haptolina ericina</name>
    <dbReference type="NCBI Taxonomy" id="156174"/>
    <lineage>
        <taxon>Eukaryota</taxon>
        <taxon>Haptista</taxon>
        <taxon>Haptophyta</taxon>
        <taxon>Prymnesiophyceae</taxon>
        <taxon>Prymnesiales</taxon>
        <taxon>Prymnesiaceae</taxon>
        <taxon>Haptolina</taxon>
    </lineage>
</organism>
<gene>
    <name evidence="1" type="ORF">HERI1096_LOCUS19265</name>
</gene>
<name>A0A7S3AZZ2_9EUKA</name>